<dbReference type="KEGG" id="pda:103706225"/>
<dbReference type="AlphaFoldDB" id="A0A8B8J3X0"/>
<protein>
    <submittedName>
        <fullName evidence="4">Protein DETOXIFICATION 16-like</fullName>
    </submittedName>
</protein>
<keyword evidence="2" id="KW-0812">Transmembrane</keyword>
<reference evidence="4" key="2">
    <citation type="submission" date="2025-08" db="UniProtKB">
        <authorList>
            <consortium name="RefSeq"/>
        </authorList>
    </citation>
    <scope>IDENTIFICATION</scope>
    <source>
        <tissue evidence="4">Young leaves</tissue>
    </source>
</reference>
<dbReference type="RefSeq" id="XP_026660133.2">
    <property type="nucleotide sequence ID" value="XM_026804332.2"/>
</dbReference>
<dbReference type="Pfam" id="PF01554">
    <property type="entry name" value="MatE"/>
    <property type="match status" value="1"/>
</dbReference>
<dbReference type="PANTHER" id="PTHR11206">
    <property type="entry name" value="MULTIDRUG RESISTANCE PROTEIN"/>
    <property type="match status" value="1"/>
</dbReference>
<comment type="similarity">
    <text evidence="1">Belongs to the multi antimicrobial extrusion (MATE) (TC 2.A.66.1) family.</text>
</comment>
<name>A0A8B8J3X0_PHODC</name>
<keyword evidence="2" id="KW-1133">Transmembrane helix</keyword>
<dbReference type="Proteomes" id="UP000228380">
    <property type="component" value="Chromosome 3"/>
</dbReference>
<keyword evidence="3" id="KW-1185">Reference proteome</keyword>
<evidence type="ECO:0000256" key="1">
    <source>
        <dbReference type="ARBA" id="ARBA00010199"/>
    </source>
</evidence>
<feature type="transmembrane region" description="Helical" evidence="2">
    <location>
        <begin position="92"/>
        <end position="114"/>
    </location>
</feature>
<evidence type="ECO:0000313" key="4">
    <source>
        <dbReference type="RefSeq" id="XP_026660133.2"/>
    </source>
</evidence>
<reference evidence="3" key="1">
    <citation type="journal article" date="2019" name="Nat. Commun.">
        <title>Genome-wide association mapping of date palm fruit traits.</title>
        <authorList>
            <person name="Hazzouri K.M."/>
            <person name="Gros-Balthazard M."/>
            <person name="Flowers J.M."/>
            <person name="Copetti D."/>
            <person name="Lemansour A."/>
            <person name="Lebrun M."/>
            <person name="Masmoudi K."/>
            <person name="Ferrand S."/>
            <person name="Dhar M.I."/>
            <person name="Fresquez Z.A."/>
            <person name="Rosas U."/>
            <person name="Zhang J."/>
            <person name="Talag J."/>
            <person name="Lee S."/>
            <person name="Kudrna D."/>
            <person name="Powell R.F."/>
            <person name="Leitch I.J."/>
            <person name="Krueger R.R."/>
            <person name="Wing R.A."/>
            <person name="Amiri K.M.A."/>
            <person name="Purugganan M.D."/>
        </authorList>
    </citation>
    <scope>NUCLEOTIDE SEQUENCE [LARGE SCALE GENOMIC DNA]</scope>
    <source>
        <strain evidence="3">cv. Khalas</strain>
    </source>
</reference>
<feature type="transmembrane region" description="Helical" evidence="2">
    <location>
        <begin position="28"/>
        <end position="51"/>
    </location>
</feature>
<dbReference type="GO" id="GO:0015297">
    <property type="term" value="F:antiporter activity"/>
    <property type="evidence" value="ECO:0007669"/>
    <property type="project" value="InterPro"/>
</dbReference>
<proteinExistence type="inferred from homology"/>
<accession>A0A8B8J3X0</accession>
<keyword evidence="2" id="KW-0472">Membrane</keyword>
<dbReference type="GO" id="GO:0016020">
    <property type="term" value="C:membrane"/>
    <property type="evidence" value="ECO:0007669"/>
    <property type="project" value="InterPro"/>
</dbReference>
<dbReference type="GO" id="GO:0042910">
    <property type="term" value="F:xenobiotic transmembrane transporter activity"/>
    <property type="evidence" value="ECO:0007669"/>
    <property type="project" value="InterPro"/>
</dbReference>
<sequence>MASALDTLCGQGYGAKQYHMLGIHMQRAMLVLLLASIPLAFILAYTSQILMAVGQNPEISMEAKLYACWLIPSLFAYGLLQCHVRFLQTQNIVFPMLTSGITVLLHIIVCWILVYKSDLGTKGAAMATTISYWINVFLLATYVKFSQACKETWTGLSVEALHDVLNFLRLAVPSAFMTCLEYWSFEMVVLLAGLLPNPKLETSVLSIRLAIKNFHFSYSL</sequence>
<dbReference type="OrthoDB" id="2126698at2759"/>
<feature type="transmembrane region" description="Helical" evidence="2">
    <location>
        <begin position="126"/>
        <end position="143"/>
    </location>
</feature>
<organism evidence="3 4">
    <name type="scientific">Phoenix dactylifera</name>
    <name type="common">Date palm</name>
    <dbReference type="NCBI Taxonomy" id="42345"/>
    <lineage>
        <taxon>Eukaryota</taxon>
        <taxon>Viridiplantae</taxon>
        <taxon>Streptophyta</taxon>
        <taxon>Embryophyta</taxon>
        <taxon>Tracheophyta</taxon>
        <taxon>Spermatophyta</taxon>
        <taxon>Magnoliopsida</taxon>
        <taxon>Liliopsida</taxon>
        <taxon>Arecaceae</taxon>
        <taxon>Coryphoideae</taxon>
        <taxon>Phoeniceae</taxon>
        <taxon>Phoenix</taxon>
    </lineage>
</organism>
<evidence type="ECO:0000256" key="2">
    <source>
        <dbReference type="SAM" id="Phobius"/>
    </source>
</evidence>
<gene>
    <name evidence="4" type="primary">LOC103706225</name>
</gene>
<feature type="transmembrane region" description="Helical" evidence="2">
    <location>
        <begin position="63"/>
        <end position="80"/>
    </location>
</feature>
<evidence type="ECO:0000313" key="3">
    <source>
        <dbReference type="Proteomes" id="UP000228380"/>
    </source>
</evidence>
<dbReference type="GeneID" id="103706225"/>
<dbReference type="InterPro" id="IPR002528">
    <property type="entry name" value="MATE_fam"/>
</dbReference>